<evidence type="ECO:0008006" key="5">
    <source>
        <dbReference type="Google" id="ProtNLM"/>
    </source>
</evidence>
<dbReference type="EMBL" id="JAWIIV010000002">
    <property type="protein sequence ID" value="MEC4718115.1"/>
    <property type="molecule type" value="Genomic_DNA"/>
</dbReference>
<gene>
    <name evidence="3" type="ORF">RY831_03080</name>
</gene>
<sequence length="110" mass="11465">MSSKQWLAVAAWVCVPVAASAQQQQTLPNPLDANAPTAAVTYESAFKNYRASTDDSATPDKVWRSANEEMGRIGGHAGHMKDAGSAPAASPNANAPAPKQGGAMDHSKHH</sequence>
<feature type="region of interest" description="Disordered" evidence="1">
    <location>
        <begin position="72"/>
        <end position="110"/>
    </location>
</feature>
<evidence type="ECO:0000313" key="3">
    <source>
        <dbReference type="EMBL" id="MEC4718115.1"/>
    </source>
</evidence>
<name>A0ABU6J3B2_9BURK</name>
<evidence type="ECO:0000256" key="2">
    <source>
        <dbReference type="SAM" id="SignalP"/>
    </source>
</evidence>
<reference evidence="3 4" key="1">
    <citation type="submission" date="2023-10" db="EMBL/GenBank/DDBJ databases">
        <title>Noviherbaspirillum sp. CPCC 100848 genome assembly.</title>
        <authorList>
            <person name="Li X.Y."/>
            <person name="Fang X.M."/>
        </authorList>
    </citation>
    <scope>NUCLEOTIDE SEQUENCE [LARGE SCALE GENOMIC DNA]</scope>
    <source>
        <strain evidence="3 4">CPCC 100848</strain>
    </source>
</reference>
<feature type="chain" id="PRO_5045492170" description="DUF4148 domain-containing protein" evidence="2">
    <location>
        <begin position="22"/>
        <end position="110"/>
    </location>
</feature>
<dbReference type="Proteomes" id="UP001352263">
    <property type="component" value="Unassembled WGS sequence"/>
</dbReference>
<protein>
    <recommendedName>
        <fullName evidence="5">DUF4148 domain-containing protein</fullName>
    </recommendedName>
</protein>
<dbReference type="RefSeq" id="WP_326504869.1">
    <property type="nucleotide sequence ID" value="NZ_JAWIIV010000002.1"/>
</dbReference>
<evidence type="ECO:0000256" key="1">
    <source>
        <dbReference type="SAM" id="MobiDB-lite"/>
    </source>
</evidence>
<organism evidence="3 4">
    <name type="scientific">Noviherbaspirillum album</name>
    <dbReference type="NCBI Taxonomy" id="3080276"/>
    <lineage>
        <taxon>Bacteria</taxon>
        <taxon>Pseudomonadati</taxon>
        <taxon>Pseudomonadota</taxon>
        <taxon>Betaproteobacteria</taxon>
        <taxon>Burkholderiales</taxon>
        <taxon>Oxalobacteraceae</taxon>
        <taxon>Noviherbaspirillum</taxon>
    </lineage>
</organism>
<feature type="compositionally biased region" description="Low complexity" evidence="1">
    <location>
        <begin position="85"/>
        <end position="98"/>
    </location>
</feature>
<comment type="caution">
    <text evidence="3">The sequence shown here is derived from an EMBL/GenBank/DDBJ whole genome shotgun (WGS) entry which is preliminary data.</text>
</comment>
<proteinExistence type="predicted"/>
<evidence type="ECO:0000313" key="4">
    <source>
        <dbReference type="Proteomes" id="UP001352263"/>
    </source>
</evidence>
<accession>A0ABU6J3B2</accession>
<feature type="signal peptide" evidence="2">
    <location>
        <begin position="1"/>
        <end position="21"/>
    </location>
</feature>
<keyword evidence="4" id="KW-1185">Reference proteome</keyword>
<keyword evidence="2" id="KW-0732">Signal</keyword>